<organism evidence="3 4">
    <name type="scientific">Rubripirellula reticaptiva</name>
    <dbReference type="NCBI Taxonomy" id="2528013"/>
    <lineage>
        <taxon>Bacteria</taxon>
        <taxon>Pseudomonadati</taxon>
        <taxon>Planctomycetota</taxon>
        <taxon>Planctomycetia</taxon>
        <taxon>Pirellulales</taxon>
        <taxon>Pirellulaceae</taxon>
        <taxon>Rubripirellula</taxon>
    </lineage>
</organism>
<evidence type="ECO:0000259" key="2">
    <source>
        <dbReference type="Pfam" id="PF00487"/>
    </source>
</evidence>
<dbReference type="EMBL" id="SJPX01000003">
    <property type="protein sequence ID" value="TWU51775.1"/>
    <property type="molecule type" value="Genomic_DNA"/>
</dbReference>
<comment type="caution">
    <text evidence="3">The sequence shown here is derived from an EMBL/GenBank/DDBJ whole genome shotgun (WGS) entry which is preliminary data.</text>
</comment>
<gene>
    <name evidence="3" type="ORF">Poly59_33700</name>
</gene>
<protein>
    <submittedName>
        <fullName evidence="3">Fatty acid desaturase</fullName>
    </submittedName>
</protein>
<evidence type="ECO:0000313" key="3">
    <source>
        <dbReference type="EMBL" id="TWU51775.1"/>
    </source>
</evidence>
<feature type="transmembrane region" description="Helical" evidence="1">
    <location>
        <begin position="24"/>
        <end position="46"/>
    </location>
</feature>
<name>A0A5C6ESY4_9BACT</name>
<accession>A0A5C6ESY4</accession>
<dbReference type="RefSeq" id="WP_146535056.1">
    <property type="nucleotide sequence ID" value="NZ_SJPX01000003.1"/>
</dbReference>
<feature type="transmembrane region" description="Helical" evidence="1">
    <location>
        <begin position="89"/>
        <end position="106"/>
    </location>
</feature>
<dbReference type="GO" id="GO:0006629">
    <property type="term" value="P:lipid metabolic process"/>
    <property type="evidence" value="ECO:0007669"/>
    <property type="project" value="InterPro"/>
</dbReference>
<dbReference type="AlphaFoldDB" id="A0A5C6ESY4"/>
<dbReference type="Pfam" id="PF00487">
    <property type="entry name" value="FA_desaturase"/>
    <property type="match status" value="1"/>
</dbReference>
<evidence type="ECO:0000313" key="4">
    <source>
        <dbReference type="Proteomes" id="UP000317977"/>
    </source>
</evidence>
<proteinExistence type="predicted"/>
<evidence type="ECO:0000256" key="1">
    <source>
        <dbReference type="SAM" id="Phobius"/>
    </source>
</evidence>
<keyword evidence="4" id="KW-1185">Reference proteome</keyword>
<keyword evidence="1" id="KW-0472">Membrane</keyword>
<keyword evidence="1" id="KW-0812">Transmembrane</keyword>
<feature type="domain" description="Fatty acid desaturase" evidence="2">
    <location>
        <begin position="57"/>
        <end position="317"/>
    </location>
</feature>
<dbReference type="Proteomes" id="UP000317977">
    <property type="component" value="Unassembled WGS sequence"/>
</dbReference>
<reference evidence="3 4" key="1">
    <citation type="submission" date="2019-02" db="EMBL/GenBank/DDBJ databases">
        <title>Deep-cultivation of Planctomycetes and their phenomic and genomic characterization uncovers novel biology.</title>
        <authorList>
            <person name="Wiegand S."/>
            <person name="Jogler M."/>
            <person name="Boedeker C."/>
            <person name="Pinto D."/>
            <person name="Vollmers J."/>
            <person name="Rivas-Marin E."/>
            <person name="Kohn T."/>
            <person name="Peeters S.H."/>
            <person name="Heuer A."/>
            <person name="Rast P."/>
            <person name="Oberbeckmann S."/>
            <person name="Bunk B."/>
            <person name="Jeske O."/>
            <person name="Meyerdierks A."/>
            <person name="Storesund J.E."/>
            <person name="Kallscheuer N."/>
            <person name="Luecker S."/>
            <person name="Lage O.M."/>
            <person name="Pohl T."/>
            <person name="Merkel B.J."/>
            <person name="Hornburger P."/>
            <person name="Mueller R.-W."/>
            <person name="Bruemmer F."/>
            <person name="Labrenz M."/>
            <person name="Spormann A.M."/>
            <person name="Op Den Camp H."/>
            <person name="Overmann J."/>
            <person name="Amann R."/>
            <person name="Jetten M.S.M."/>
            <person name="Mascher T."/>
            <person name="Medema M.H."/>
            <person name="Devos D.P."/>
            <person name="Kaster A.-K."/>
            <person name="Ovreas L."/>
            <person name="Rohde M."/>
            <person name="Galperin M.Y."/>
            <person name="Jogler C."/>
        </authorList>
    </citation>
    <scope>NUCLEOTIDE SEQUENCE [LARGE SCALE GENOMIC DNA]</scope>
    <source>
        <strain evidence="3 4">Poly59</strain>
    </source>
</reference>
<sequence>MCKNHQPISVSSRKIVADLFDHNAAIYWTDFLFSLAVAYGAAAVYFSASMLSATQIISFLIAGCGLYRVASFMHEIVHFRSREMRTFRIVWNLLAGIPMLTPTFFYESHVDHHNARHYGTDHDGEYLPLAASSHWSIGVFLAQIFLQPILVTLRFLLTPLTFLHPRLRLWTLQHASSFVIDFKYCRMIPPRAPLRTWALMDLACSIRAWAIFACVIAGVTQWTRLPQLYCLAAFALGLNHIRTLAAHRYLSHGQPLSHDDQVLDSANVTGTTVFTELLFPLGMRYHGLHHLFPRLPYHNLGIAHRRLMAELPKDSAYRATVYPSWFSVVRELVENSRWDQGSASPG</sequence>
<feature type="transmembrane region" description="Helical" evidence="1">
    <location>
        <begin position="135"/>
        <end position="157"/>
    </location>
</feature>
<dbReference type="OrthoDB" id="9792534at2"/>
<dbReference type="InterPro" id="IPR005804">
    <property type="entry name" value="FA_desaturase_dom"/>
</dbReference>
<feature type="transmembrane region" description="Helical" evidence="1">
    <location>
        <begin position="52"/>
        <end position="69"/>
    </location>
</feature>
<keyword evidence="1" id="KW-1133">Transmembrane helix</keyword>